<evidence type="ECO:0000313" key="4">
    <source>
        <dbReference type="Proteomes" id="UP001057561"/>
    </source>
</evidence>
<dbReference type="InterPro" id="IPR042095">
    <property type="entry name" value="SUMF_sf"/>
</dbReference>
<organism evidence="3 4">
    <name type="scientific">Dolichospermum heterosporum TAC447</name>
    <dbReference type="NCBI Taxonomy" id="747523"/>
    <lineage>
        <taxon>Bacteria</taxon>
        <taxon>Bacillati</taxon>
        <taxon>Cyanobacteriota</taxon>
        <taxon>Cyanophyceae</taxon>
        <taxon>Nostocales</taxon>
        <taxon>Aphanizomenonaceae</taxon>
        <taxon>Dolichospermum</taxon>
        <taxon>Dolichospermum heterosporum</taxon>
    </lineage>
</organism>
<dbReference type="PRINTS" id="PR00364">
    <property type="entry name" value="DISEASERSIST"/>
</dbReference>
<gene>
    <name evidence="3" type="ORF">NG743_23455</name>
</gene>
<dbReference type="Pfam" id="PF03781">
    <property type="entry name" value="FGE-sulfatase"/>
    <property type="match status" value="1"/>
</dbReference>
<dbReference type="CDD" id="cd00009">
    <property type="entry name" value="AAA"/>
    <property type="match status" value="1"/>
</dbReference>
<dbReference type="Gene3D" id="3.90.1580.10">
    <property type="entry name" value="paralog of FGE (formylglycine-generating enzyme)"/>
    <property type="match status" value="1"/>
</dbReference>
<evidence type="ECO:0000313" key="3">
    <source>
        <dbReference type="EMBL" id="UUO14932.1"/>
    </source>
</evidence>
<dbReference type="Gene3D" id="3.40.50.300">
    <property type="entry name" value="P-loop containing nucleotide triphosphate hydrolases"/>
    <property type="match status" value="1"/>
</dbReference>
<dbReference type="Pfam" id="PF12770">
    <property type="entry name" value="CHAT"/>
    <property type="match status" value="1"/>
</dbReference>
<dbReference type="Pfam" id="PF00931">
    <property type="entry name" value="NB-ARC"/>
    <property type="match status" value="1"/>
</dbReference>
<evidence type="ECO:0000259" key="2">
    <source>
        <dbReference type="SMART" id="SM00382"/>
    </source>
</evidence>
<dbReference type="SMART" id="SM00382">
    <property type="entry name" value="AAA"/>
    <property type="match status" value="1"/>
</dbReference>
<dbReference type="InterPro" id="IPR051043">
    <property type="entry name" value="Sulfatase_Mod_Factor_Kinase"/>
</dbReference>
<dbReference type="InterPro" id="IPR024983">
    <property type="entry name" value="CHAT_dom"/>
</dbReference>
<dbReference type="InterPro" id="IPR027417">
    <property type="entry name" value="P-loop_NTPase"/>
</dbReference>
<dbReference type="InterPro" id="IPR005532">
    <property type="entry name" value="SUMF_dom"/>
</dbReference>
<dbReference type="PANTHER" id="PTHR23150">
    <property type="entry name" value="SULFATASE MODIFYING FACTOR 1, 2"/>
    <property type="match status" value="1"/>
</dbReference>
<protein>
    <submittedName>
        <fullName evidence="3">SUMF1/EgtB/PvdO family nonheme iron enzyme</fullName>
    </submittedName>
</protein>
<dbReference type="PANTHER" id="PTHR23150:SF19">
    <property type="entry name" value="FORMYLGLYCINE-GENERATING ENZYME"/>
    <property type="match status" value="1"/>
</dbReference>
<dbReference type="SUPFAM" id="SSF56436">
    <property type="entry name" value="C-type lectin-like"/>
    <property type="match status" value="1"/>
</dbReference>
<dbReference type="Proteomes" id="UP001057561">
    <property type="component" value="Chromosome"/>
</dbReference>
<feature type="domain" description="AAA+ ATPase" evidence="2">
    <location>
        <begin position="292"/>
        <end position="423"/>
    </location>
</feature>
<dbReference type="SUPFAM" id="SSF52540">
    <property type="entry name" value="P-loop containing nucleoside triphosphate hydrolases"/>
    <property type="match status" value="1"/>
</dbReference>
<name>A0ABY5LSL2_9CYAN</name>
<accession>A0ABY5LSL2</accession>
<reference evidence="3" key="1">
    <citation type="submission" date="2022-06" db="EMBL/GenBank/DDBJ databases">
        <title>Nostosin G and Spiroidesin B from the Cyanobacterium Dolichospermum sp. NIES-1697.</title>
        <authorList>
            <person name="Phan C.-S."/>
            <person name="Mehjabin J.J."/>
            <person name="Anas A.R.J."/>
            <person name="Hayasaka M."/>
            <person name="Onoki R."/>
            <person name="Wang J."/>
            <person name="Umezawa T."/>
            <person name="Washio K."/>
            <person name="Morikawa M."/>
            <person name="Okino T."/>
        </authorList>
    </citation>
    <scope>NUCLEOTIDE SEQUENCE</scope>
    <source>
        <strain evidence="3">NIES-1697</strain>
    </source>
</reference>
<proteinExistence type="predicted"/>
<sequence length="1003" mass="113736">MVVSQVAEKIPPNPRTENPLEQDNSFSNQILILFSAPLLDEDLLPVENLSIQQEIEAIALVLKNISHPLAVEIVVKVATSQTLQDVFSSRVKPLIIHFIGHGMKEGDSTALVLENEVGMTRSFSEEELKIALSNQKQAPCQLALLNACHSEKLAQAFVTAGVSHVIGVGAEDKILDVAAQCFSKRLYQALFNQDNIADAFSASRDAVLTDDKLRTIFNSKTFQQGVNFDEAFKFRLLPQIPHNQSLDIEPADSHSVIYPQWSNLDIPFDNPNFVGRRQEIHQVIKVLVESDNKRCIALHGMGGIGKTSLAHAIGRWLHERNRYEDGVRFISLRDTDSVGTLITRIKQSLELNSFALEKELKNSRVFLILDDLDRLIEKESNELIKFLNLLLEQCPKLKMLLTSRDSLAGGILYCHQEEVYSMGASETKEIFKKFAPQQAEWGNNDNLAEDFNLLVEFLDGYPLAIQLAASYMQETKCTLKMLHEGLIDEPLEVLAAFSHQERKERSLRITLDRSFKMLSVEGQDIFPLLAFFPSGLSRDLARAIWGRSGNRALLELFKFSMAEKSPTASDWRVNLPEPARTYAESRLQNGRELNYLAPKVLDFYHGNFCTEVIKIFRNRDDKKGQNLLLQENSNLILFLEWGYEHEISLEVCRSARITALLSDYWRWIEPNKDPLIRLDLALVTAQRNQDIEGEDLVKNTIAALSAQGEFKDIQSLGQESDQLKSFDFETVTVNHRGEIIERETKQTQYFNENFGEDITLEMVVIPGGTFMMGSLEGEGYNSEKPQHEVIVESFCLGKYPVTQAQWKAVSAFPQVNRELKPNPSDFTGDNHPVERVSWYDAVEFCDRLSQYTGRTYRLPSEAEWEYACRAGTTRPFHFGETITADLANYNGNYTYGQGPKGVYREETTEVGSFGVANNFGLYDMHGNVWEWCQDDWHNNYEGAPTDGSVWLDNEESSNGKLLRGGSWNFIPGGCRSASRYNFNRDYRFNNIGFRVVCFSAART</sequence>
<feature type="region of interest" description="Disordered" evidence="1">
    <location>
        <begin position="1"/>
        <end position="22"/>
    </location>
</feature>
<evidence type="ECO:0000256" key="1">
    <source>
        <dbReference type="SAM" id="MobiDB-lite"/>
    </source>
</evidence>
<dbReference type="EMBL" id="CP099464">
    <property type="protein sequence ID" value="UUO14932.1"/>
    <property type="molecule type" value="Genomic_DNA"/>
</dbReference>
<keyword evidence="4" id="KW-1185">Reference proteome</keyword>
<dbReference type="InterPro" id="IPR003593">
    <property type="entry name" value="AAA+_ATPase"/>
</dbReference>
<dbReference type="InterPro" id="IPR016187">
    <property type="entry name" value="CTDL_fold"/>
</dbReference>
<dbReference type="RefSeq" id="WP_257121004.1">
    <property type="nucleotide sequence ID" value="NZ_CP099464.1"/>
</dbReference>
<dbReference type="InterPro" id="IPR002182">
    <property type="entry name" value="NB-ARC"/>
</dbReference>